<proteinExistence type="predicted"/>
<dbReference type="Gene3D" id="2.60.120.200">
    <property type="match status" value="1"/>
</dbReference>
<protein>
    <submittedName>
        <fullName evidence="1">LamG domain-containing protein</fullName>
    </submittedName>
</protein>
<keyword evidence="2" id="KW-1185">Reference proteome</keyword>
<dbReference type="SUPFAM" id="SSF49899">
    <property type="entry name" value="Concanavalin A-like lectins/glucanases"/>
    <property type="match status" value="1"/>
</dbReference>
<sequence length="267" mass="29314">MGDGHVTQAGERAASAVLNTPGLVSFWDFQEPSGEPPTSQGKERYVLQDGNGAVAKANEGVFGPSAADIRNGQWYRIARADCPSLDFHGETAFTLCAWLKRSGQQESTKCEAVVGMWDETYKHRQYCMFLNLRIWDSAQQLCGHVSAEGGPTPEYKYCMTSAIGQTEVSFGEWHFAVFTFDGEYAKVFLDGQLDERETFNPYLYPKALHNGGSEGSDFTVAGVNRSGEMGNFYEGLLGGLAVYDRCLSVGEITALYQATRPIEMDAS</sequence>
<organism evidence="1 2">
    <name type="scientific">Paenibacillus baimaensis</name>
    <dbReference type="NCBI Taxonomy" id="2982185"/>
    <lineage>
        <taxon>Bacteria</taxon>
        <taxon>Bacillati</taxon>
        <taxon>Bacillota</taxon>
        <taxon>Bacilli</taxon>
        <taxon>Bacillales</taxon>
        <taxon>Paenibacillaceae</taxon>
        <taxon>Paenibacillus</taxon>
    </lineage>
</organism>
<dbReference type="EMBL" id="JAOQIO010000084">
    <property type="protein sequence ID" value="MCU6794456.1"/>
    <property type="molecule type" value="Genomic_DNA"/>
</dbReference>
<accession>A0ABT2UK89</accession>
<name>A0ABT2UK89_9BACL</name>
<reference evidence="1 2" key="1">
    <citation type="submission" date="2022-09" db="EMBL/GenBank/DDBJ databases">
        <authorList>
            <person name="Han X.L."/>
            <person name="Wang Q."/>
            <person name="Lu T."/>
        </authorList>
    </citation>
    <scope>NUCLEOTIDE SEQUENCE [LARGE SCALE GENOMIC DNA]</scope>
    <source>
        <strain evidence="1 2">WQ 127069</strain>
    </source>
</reference>
<dbReference type="Proteomes" id="UP001652445">
    <property type="component" value="Unassembled WGS sequence"/>
</dbReference>
<evidence type="ECO:0000313" key="2">
    <source>
        <dbReference type="Proteomes" id="UP001652445"/>
    </source>
</evidence>
<evidence type="ECO:0000313" key="1">
    <source>
        <dbReference type="EMBL" id="MCU6794456.1"/>
    </source>
</evidence>
<dbReference type="InterPro" id="IPR013320">
    <property type="entry name" value="ConA-like_dom_sf"/>
</dbReference>
<comment type="caution">
    <text evidence="1">The sequence shown here is derived from an EMBL/GenBank/DDBJ whole genome shotgun (WGS) entry which is preliminary data.</text>
</comment>
<dbReference type="Pfam" id="PF13385">
    <property type="entry name" value="Laminin_G_3"/>
    <property type="match status" value="1"/>
</dbReference>
<gene>
    <name evidence="1" type="ORF">OB236_20315</name>
</gene>